<evidence type="ECO:0000256" key="1">
    <source>
        <dbReference type="SAM" id="Coils"/>
    </source>
</evidence>
<feature type="compositionally biased region" description="Polar residues" evidence="2">
    <location>
        <begin position="1"/>
        <end position="15"/>
    </location>
</feature>
<feature type="region of interest" description="Disordered" evidence="2">
    <location>
        <begin position="356"/>
        <end position="559"/>
    </location>
</feature>
<feature type="coiled-coil region" evidence="1">
    <location>
        <begin position="177"/>
        <end position="232"/>
    </location>
</feature>
<name>A0A640KKX3_LEITA</name>
<sequence>MTEVTSSLRPPSRQGSPVPRRQLGILPVNQRSYSRVGSKGMIGDESPLMSPLPYYPRRRSVTFAGDQSVREERPNYNAAYSASAPISPARHGSPPPVSILKPNSSFPVADEEDSGAAPAYQAAAATVSGVFDHKDFARNSPVPVRGRSNSRQRLAARRKEAQLHRSFYDDSFVEEYVLRAKTEQDEEEAEQRRLQEQLRVEQERAKRAERRVSEATEKINALQHAKEVLMAATVRRHNSVTPSPQRVPAEKSKRNSSLLRELEEDPDPEVQAALKELARNSLAKQQSRIHSAVHQRRRSISIVSADALAKGGEAENEGDKDTRKRARLEKIVSTLLSKRAKSKSKRSVMVIDWSDLDSDADGDTSTTEKDEEETAMNVKRHRGRPAKSHSIALGTEATLVSSAKPTQKPSTKRAASSRKRPASAEPELGDSLLFEDEAEQPILLPRRQNKRPAPTRSVSYIDMEGDDDLLRDASSVERVVRRPPRATRAPAIRAPATRQRRGRLASSNTHEGAEDLSSFTGTTVSRGRAQPPAAAAAGDSTSAPPRRRRGSVLRADPNDPMAVFFEAAFPSPSKFDEMMMQAGGLPETRRGGGGGRGQGRHPNLVLPSSIGRRR</sequence>
<dbReference type="EMBL" id="BLBS01000037">
    <property type="protein sequence ID" value="GET89685.1"/>
    <property type="molecule type" value="Genomic_DNA"/>
</dbReference>
<feature type="compositionally biased region" description="Low complexity" evidence="2">
    <location>
        <begin position="529"/>
        <end position="544"/>
    </location>
</feature>
<feature type="compositionally biased region" description="Polar residues" evidence="2">
    <location>
        <begin position="398"/>
        <end position="407"/>
    </location>
</feature>
<dbReference type="Proteomes" id="UP000419144">
    <property type="component" value="Unassembled WGS sequence"/>
</dbReference>
<evidence type="ECO:0000313" key="4">
    <source>
        <dbReference type="Proteomes" id="UP000419144"/>
    </source>
</evidence>
<evidence type="ECO:0000313" key="3">
    <source>
        <dbReference type="EMBL" id="GET89685.1"/>
    </source>
</evidence>
<keyword evidence="1" id="KW-0175">Coiled coil</keyword>
<evidence type="ECO:0000256" key="2">
    <source>
        <dbReference type="SAM" id="MobiDB-lite"/>
    </source>
</evidence>
<dbReference type="OrthoDB" id="273594at2759"/>
<feature type="compositionally biased region" description="Basic residues" evidence="2">
    <location>
        <begin position="378"/>
        <end position="387"/>
    </location>
</feature>
<reference evidence="3" key="1">
    <citation type="submission" date="2019-11" db="EMBL/GenBank/DDBJ databases">
        <title>Leishmania tarentolae CDS.</title>
        <authorList>
            <person name="Goto Y."/>
            <person name="Yamagishi J."/>
        </authorList>
    </citation>
    <scope>NUCLEOTIDE SEQUENCE [LARGE SCALE GENOMIC DNA]</scope>
    <source>
        <strain evidence="3">Parrot Tar II</strain>
    </source>
</reference>
<keyword evidence="4" id="KW-1185">Reference proteome</keyword>
<dbReference type="VEuPathDB" id="TriTrypDB:LtaPh_2704300"/>
<organism evidence="3 4">
    <name type="scientific">Leishmania tarentolae</name>
    <name type="common">Sauroleishmania tarentolae</name>
    <dbReference type="NCBI Taxonomy" id="5689"/>
    <lineage>
        <taxon>Eukaryota</taxon>
        <taxon>Discoba</taxon>
        <taxon>Euglenozoa</taxon>
        <taxon>Kinetoplastea</taxon>
        <taxon>Metakinetoplastina</taxon>
        <taxon>Trypanosomatida</taxon>
        <taxon>Trypanosomatidae</taxon>
        <taxon>Leishmaniinae</taxon>
        <taxon>Leishmania</taxon>
        <taxon>lizard Leishmania</taxon>
    </lineage>
</organism>
<feature type="compositionally biased region" description="Basic and acidic residues" evidence="2">
    <location>
        <begin position="468"/>
        <end position="480"/>
    </location>
</feature>
<feature type="region of interest" description="Disordered" evidence="2">
    <location>
        <begin position="584"/>
        <end position="614"/>
    </location>
</feature>
<feature type="region of interest" description="Disordered" evidence="2">
    <location>
        <begin position="82"/>
        <end position="117"/>
    </location>
</feature>
<feature type="compositionally biased region" description="Low complexity" evidence="2">
    <location>
        <begin position="486"/>
        <end position="497"/>
    </location>
</feature>
<protein>
    <submittedName>
        <fullName evidence="3">Uncharacterized protein</fullName>
    </submittedName>
</protein>
<proteinExistence type="predicted"/>
<feature type="region of interest" description="Disordered" evidence="2">
    <location>
        <begin position="1"/>
        <end position="24"/>
    </location>
</feature>
<gene>
    <name evidence="3" type="ORF">LtaPh_2704300</name>
</gene>
<comment type="caution">
    <text evidence="3">The sequence shown here is derived from an EMBL/GenBank/DDBJ whole genome shotgun (WGS) entry which is preliminary data.</text>
</comment>
<feature type="region of interest" description="Disordered" evidence="2">
    <location>
        <begin position="237"/>
        <end position="268"/>
    </location>
</feature>
<dbReference type="AlphaFoldDB" id="A0A640KKX3"/>
<accession>A0A640KKX3</accession>